<comment type="similarity">
    <text evidence="2">Belongs to the ATPase F chain family.</text>
</comment>
<dbReference type="Ensembl" id="ENSENLT00000031635.1">
    <property type="protein sequence ID" value="ENSENLP00000030737.1"/>
    <property type="gene ID" value="ENSENLG00000013625.1"/>
</dbReference>
<dbReference type="InterPro" id="IPR019344">
    <property type="entry name" value="F1F0-ATPsyn_F_prd"/>
</dbReference>
<feature type="compositionally biased region" description="Basic and acidic residues" evidence="10">
    <location>
        <begin position="171"/>
        <end position="181"/>
    </location>
</feature>
<evidence type="ECO:0000313" key="13">
    <source>
        <dbReference type="Proteomes" id="UP000472264"/>
    </source>
</evidence>
<feature type="transmembrane region" description="Helical" evidence="11">
    <location>
        <begin position="499"/>
        <end position="518"/>
    </location>
</feature>
<feature type="compositionally biased region" description="Low complexity" evidence="10">
    <location>
        <begin position="57"/>
        <end position="72"/>
    </location>
</feature>
<keyword evidence="11" id="KW-0812">Transmembrane</keyword>
<dbReference type="InParanoid" id="A0A665VHK4"/>
<evidence type="ECO:0000256" key="7">
    <source>
        <dbReference type="ARBA" id="ARBA00023128"/>
    </source>
</evidence>
<evidence type="ECO:0000256" key="5">
    <source>
        <dbReference type="ARBA" id="ARBA00022781"/>
    </source>
</evidence>
<evidence type="ECO:0000256" key="6">
    <source>
        <dbReference type="ARBA" id="ARBA00023065"/>
    </source>
</evidence>
<comment type="subcellular location">
    <subcellularLocation>
        <location evidence="1">Mitochondrion membrane</location>
    </subcellularLocation>
</comment>
<feature type="compositionally biased region" description="Polar residues" evidence="10">
    <location>
        <begin position="319"/>
        <end position="342"/>
    </location>
</feature>
<keyword evidence="11" id="KW-1133">Transmembrane helix</keyword>
<evidence type="ECO:0000256" key="10">
    <source>
        <dbReference type="SAM" id="MobiDB-lite"/>
    </source>
</evidence>
<keyword evidence="6" id="KW-0406">Ion transport</keyword>
<accession>A0A665VHK4</accession>
<gene>
    <name evidence="12" type="primary">si:dkey-21c1.4</name>
</gene>
<dbReference type="PANTHER" id="PTHR13080:SF13">
    <property type="entry name" value="ATP SYNTHASE SUBUNIT F, MITOCHONDRIAL"/>
    <property type="match status" value="1"/>
</dbReference>
<reference evidence="12" key="1">
    <citation type="submission" date="2021-04" db="EMBL/GenBank/DDBJ databases">
        <authorList>
            <consortium name="Wellcome Sanger Institute Data Sharing"/>
        </authorList>
    </citation>
    <scope>NUCLEOTIDE SEQUENCE [LARGE SCALE GENOMIC DNA]</scope>
</reference>
<keyword evidence="8 11" id="KW-0472">Membrane</keyword>
<dbReference type="GO" id="GO:0031966">
    <property type="term" value="C:mitochondrial membrane"/>
    <property type="evidence" value="ECO:0007669"/>
    <property type="project" value="UniProtKB-SubCell"/>
</dbReference>
<dbReference type="AlphaFoldDB" id="A0A665VHK4"/>
<evidence type="ECO:0000256" key="11">
    <source>
        <dbReference type="SAM" id="Phobius"/>
    </source>
</evidence>
<feature type="compositionally biased region" description="Polar residues" evidence="10">
    <location>
        <begin position="209"/>
        <end position="218"/>
    </location>
</feature>
<evidence type="ECO:0000313" key="12">
    <source>
        <dbReference type="Ensembl" id="ENSENLP00000030737.1"/>
    </source>
</evidence>
<evidence type="ECO:0000256" key="3">
    <source>
        <dbReference type="ARBA" id="ARBA00022448"/>
    </source>
</evidence>
<feature type="region of interest" description="Disordered" evidence="10">
    <location>
        <begin position="19"/>
        <end position="241"/>
    </location>
</feature>
<keyword evidence="7" id="KW-0496">Mitochondrion</keyword>
<keyword evidence="4" id="KW-0138">CF(0)</keyword>
<feature type="region of interest" description="Disordered" evidence="10">
    <location>
        <begin position="310"/>
        <end position="343"/>
    </location>
</feature>
<dbReference type="PANTHER" id="PTHR13080">
    <property type="entry name" value="ATP SYNTHASE F CHAIN, MITOCHONDRIAL-RELATED"/>
    <property type="match status" value="1"/>
</dbReference>
<evidence type="ECO:0000256" key="1">
    <source>
        <dbReference type="ARBA" id="ARBA00004325"/>
    </source>
</evidence>
<keyword evidence="3" id="KW-0813">Transport</keyword>
<dbReference type="OrthoDB" id="8921675at2759"/>
<sequence length="530" mass="57649">MTSEVCPFCGKTYKRLKSHLPHCKAAAKSKASQTEHPDRTDQATPQLVAGSAKAEKASPTASAPPDSSSPAKPVKRVDASSSSSLSPTTPPPPMKKKKQKLSEQIKMATVPASSTSLTSFPELSPSSTIPKPMKKSLRTVKEEAKSDHVVQGPLDGTRSVPGDLQTGSDPPESRAKAEKETSVVPDRASLTPLPSDKPKDVPQRKMSKTKSSGQTPPTTKDHQFLDSDISKSSTTPRETDDLWLDSLSEENTFLKSGDGDEARITIQGVKAMLGRAKASSGSNKSIILSQIETSDSPRRKTRLDNGVSLVTAPAGNQKGGSNSVTTQTQLDRLPGPTTQQPKPRSIIKADLKPKQVALIPLHHEGSSQPKPTVPATVGHLLPVSVSEGLKMGRHVTELPSISLSRIQFSSPHLAQALPARVESLMADDEVRLEDRKRAAAHSYCEGAVARQRLGQVKLRELPEWLACKTPGHPREVVEMARQGWHWYYRRYIDVKKGGVGGLGMLLAGYCVLSYIWNFPHIKRDRWRKYH</sequence>
<reference evidence="12" key="2">
    <citation type="submission" date="2025-08" db="UniProtKB">
        <authorList>
            <consortium name="Ensembl"/>
        </authorList>
    </citation>
    <scope>IDENTIFICATION</scope>
</reference>
<feature type="compositionally biased region" description="Basic and acidic residues" evidence="10">
    <location>
        <begin position="219"/>
        <end position="229"/>
    </location>
</feature>
<reference evidence="12" key="3">
    <citation type="submission" date="2025-09" db="UniProtKB">
        <authorList>
            <consortium name="Ensembl"/>
        </authorList>
    </citation>
    <scope>IDENTIFICATION</scope>
</reference>
<protein>
    <submittedName>
        <fullName evidence="12">Uncharacterized protein</fullName>
    </submittedName>
</protein>
<proteinExistence type="inferred from homology"/>
<evidence type="ECO:0000256" key="4">
    <source>
        <dbReference type="ARBA" id="ARBA00022547"/>
    </source>
</evidence>
<evidence type="ECO:0000256" key="9">
    <source>
        <dbReference type="ARBA" id="ARBA00023310"/>
    </source>
</evidence>
<dbReference type="GO" id="GO:0046933">
    <property type="term" value="F:proton-transporting ATP synthase activity, rotational mechanism"/>
    <property type="evidence" value="ECO:0007669"/>
    <property type="project" value="TreeGrafter"/>
</dbReference>
<dbReference type="GO" id="GO:0042776">
    <property type="term" value="P:proton motive force-driven mitochondrial ATP synthesis"/>
    <property type="evidence" value="ECO:0007669"/>
    <property type="project" value="TreeGrafter"/>
</dbReference>
<evidence type="ECO:0000256" key="8">
    <source>
        <dbReference type="ARBA" id="ARBA00023136"/>
    </source>
</evidence>
<dbReference type="GO" id="GO:0045259">
    <property type="term" value="C:proton-transporting ATP synthase complex"/>
    <property type="evidence" value="ECO:0007669"/>
    <property type="project" value="UniProtKB-KW"/>
</dbReference>
<keyword evidence="5" id="KW-0375">Hydrogen ion transport</keyword>
<keyword evidence="13" id="KW-1185">Reference proteome</keyword>
<feature type="compositionally biased region" description="Polar residues" evidence="10">
    <location>
        <begin position="111"/>
        <end position="129"/>
    </location>
</feature>
<keyword evidence="9" id="KW-0066">ATP synthesis</keyword>
<dbReference type="Pfam" id="PF10206">
    <property type="entry name" value="WRW"/>
    <property type="match status" value="1"/>
</dbReference>
<dbReference type="Proteomes" id="UP000472264">
    <property type="component" value="Chromosome 19"/>
</dbReference>
<evidence type="ECO:0000256" key="2">
    <source>
        <dbReference type="ARBA" id="ARBA00005895"/>
    </source>
</evidence>
<dbReference type="OMA" id="WIATRAP"/>
<feature type="compositionally biased region" description="Basic and acidic residues" evidence="10">
    <location>
        <begin position="139"/>
        <end position="148"/>
    </location>
</feature>
<organism evidence="12 13">
    <name type="scientific">Echeneis naucrates</name>
    <name type="common">Live sharksucker</name>
    <dbReference type="NCBI Taxonomy" id="173247"/>
    <lineage>
        <taxon>Eukaryota</taxon>
        <taxon>Metazoa</taxon>
        <taxon>Chordata</taxon>
        <taxon>Craniata</taxon>
        <taxon>Vertebrata</taxon>
        <taxon>Euteleostomi</taxon>
        <taxon>Actinopterygii</taxon>
        <taxon>Neopterygii</taxon>
        <taxon>Teleostei</taxon>
        <taxon>Neoteleostei</taxon>
        <taxon>Acanthomorphata</taxon>
        <taxon>Carangaria</taxon>
        <taxon>Carangiformes</taxon>
        <taxon>Echeneidae</taxon>
        <taxon>Echeneis</taxon>
    </lineage>
</organism>
<name>A0A665VHK4_ECHNA</name>